<evidence type="ECO:0000313" key="2">
    <source>
        <dbReference type="EMBL" id="NMN97399.1"/>
    </source>
</evidence>
<evidence type="ECO:0000313" key="3">
    <source>
        <dbReference type="Proteomes" id="UP000535543"/>
    </source>
</evidence>
<comment type="caution">
    <text evidence="2">The sequence shown here is derived from an EMBL/GenBank/DDBJ whole genome shotgun (WGS) entry which is preliminary data.</text>
</comment>
<protein>
    <submittedName>
        <fullName evidence="2">Uncharacterized protein</fullName>
    </submittedName>
</protein>
<reference evidence="2 3" key="1">
    <citation type="submission" date="2019-05" db="EMBL/GenBank/DDBJ databases">
        <authorList>
            <person name="Lee S.D."/>
        </authorList>
    </citation>
    <scope>NUCLEOTIDE SEQUENCE [LARGE SCALE GENOMIC DNA]</scope>
    <source>
        <strain evidence="2 3">YC2-7</strain>
    </source>
</reference>
<dbReference type="EMBL" id="VCQU01000007">
    <property type="protein sequence ID" value="NMN97399.1"/>
    <property type="molecule type" value="Genomic_DNA"/>
</dbReference>
<evidence type="ECO:0000256" key="1">
    <source>
        <dbReference type="SAM" id="Phobius"/>
    </source>
</evidence>
<sequence>MKLFTPVAVVATAFATLIGPSGPLGGFWRPSPDLPTAAQPILGGLIAESMIENVAFGIGIAIALLGYRWFAARTPDRFHALAAWLASVWLLASWMPHGSLHRHIGLAPRGLLPVEWIFHGGAIVAVAALLWALLAKPVGSAVTPSAVRGTTS</sequence>
<feature type="transmembrane region" description="Helical" evidence="1">
    <location>
        <begin position="50"/>
        <end position="71"/>
    </location>
</feature>
<dbReference type="RefSeq" id="WP_169590232.1">
    <property type="nucleotide sequence ID" value="NZ_VCQU01000007.1"/>
</dbReference>
<feature type="transmembrane region" description="Helical" evidence="1">
    <location>
        <begin position="116"/>
        <end position="135"/>
    </location>
</feature>
<reference evidence="2 3" key="2">
    <citation type="submission" date="2020-06" db="EMBL/GenBank/DDBJ databases">
        <title>Antribacter stalactiti gen. nov., sp. nov., a new member of the family Nacardiaceae isolated from a cave.</title>
        <authorList>
            <person name="Kim I.S."/>
        </authorList>
    </citation>
    <scope>NUCLEOTIDE SEQUENCE [LARGE SCALE GENOMIC DNA]</scope>
    <source>
        <strain evidence="2 3">YC2-7</strain>
    </source>
</reference>
<keyword evidence="3" id="KW-1185">Reference proteome</keyword>
<keyword evidence="1" id="KW-0472">Membrane</keyword>
<gene>
    <name evidence="2" type="ORF">FGL95_20390</name>
</gene>
<feature type="transmembrane region" description="Helical" evidence="1">
    <location>
        <begin position="78"/>
        <end position="96"/>
    </location>
</feature>
<keyword evidence="1" id="KW-0812">Transmembrane</keyword>
<dbReference type="Proteomes" id="UP000535543">
    <property type="component" value="Unassembled WGS sequence"/>
</dbReference>
<name>A0A848KGI7_9NOCA</name>
<organism evidence="2 3">
    <name type="scientific">Antrihabitans stalactiti</name>
    <dbReference type="NCBI Taxonomy" id="2584121"/>
    <lineage>
        <taxon>Bacteria</taxon>
        <taxon>Bacillati</taxon>
        <taxon>Actinomycetota</taxon>
        <taxon>Actinomycetes</taxon>
        <taxon>Mycobacteriales</taxon>
        <taxon>Nocardiaceae</taxon>
        <taxon>Antrihabitans</taxon>
    </lineage>
</organism>
<keyword evidence="1" id="KW-1133">Transmembrane helix</keyword>
<proteinExistence type="predicted"/>
<accession>A0A848KGI7</accession>
<dbReference type="AlphaFoldDB" id="A0A848KGI7"/>